<evidence type="ECO:0000313" key="2">
    <source>
        <dbReference type="Proteomes" id="UP001186944"/>
    </source>
</evidence>
<protein>
    <submittedName>
        <fullName evidence="1">Uncharacterized protein</fullName>
    </submittedName>
</protein>
<keyword evidence="2" id="KW-1185">Reference proteome</keyword>
<gene>
    <name evidence="1" type="ORF">FSP39_021454</name>
</gene>
<proteinExistence type="predicted"/>
<dbReference type="PANTHER" id="PTHR46579:SF1">
    <property type="entry name" value="F5_8 TYPE C DOMAIN-CONTAINING PROTEIN"/>
    <property type="match status" value="1"/>
</dbReference>
<sequence>MKFLPEFQLPESVAIDYMHGILLGVMKKLMSLWFDGKYHQLPFYIGHRLEDVDKILSSVKPPYQINRTPRKISGNVQHWKASEFRSWLLFYCIPCLKGILPDVYLTHLACLVEGIFILRSDSIPLDKLDRAEKLLQNFYGNFVELYGEAAAGLNVHNILHLSIYSGKLATMR</sequence>
<name>A0AA89CB48_PINIB</name>
<evidence type="ECO:0000313" key="1">
    <source>
        <dbReference type="EMBL" id="KAK3109028.1"/>
    </source>
</evidence>
<dbReference type="AlphaFoldDB" id="A0AA89CB48"/>
<accession>A0AA89CB48</accession>
<dbReference type="EMBL" id="VSWD01000001">
    <property type="protein sequence ID" value="KAK3109028.1"/>
    <property type="molecule type" value="Genomic_DNA"/>
</dbReference>
<dbReference type="Proteomes" id="UP001186944">
    <property type="component" value="Unassembled WGS sequence"/>
</dbReference>
<comment type="caution">
    <text evidence="1">The sequence shown here is derived from an EMBL/GenBank/DDBJ whole genome shotgun (WGS) entry which is preliminary data.</text>
</comment>
<organism evidence="1 2">
    <name type="scientific">Pinctada imbricata</name>
    <name type="common">Atlantic pearl-oyster</name>
    <name type="synonym">Pinctada martensii</name>
    <dbReference type="NCBI Taxonomy" id="66713"/>
    <lineage>
        <taxon>Eukaryota</taxon>
        <taxon>Metazoa</taxon>
        <taxon>Spiralia</taxon>
        <taxon>Lophotrochozoa</taxon>
        <taxon>Mollusca</taxon>
        <taxon>Bivalvia</taxon>
        <taxon>Autobranchia</taxon>
        <taxon>Pteriomorphia</taxon>
        <taxon>Pterioida</taxon>
        <taxon>Pterioidea</taxon>
        <taxon>Pteriidae</taxon>
        <taxon>Pinctada</taxon>
    </lineage>
</organism>
<reference evidence="1" key="1">
    <citation type="submission" date="2019-08" db="EMBL/GenBank/DDBJ databases">
        <title>The improved chromosome-level genome for the pearl oyster Pinctada fucata martensii using PacBio sequencing and Hi-C.</title>
        <authorList>
            <person name="Zheng Z."/>
        </authorList>
    </citation>
    <scope>NUCLEOTIDE SEQUENCE</scope>
    <source>
        <strain evidence="1">ZZ-2019</strain>
        <tissue evidence="1">Adductor muscle</tissue>
    </source>
</reference>
<dbReference type="PANTHER" id="PTHR46579">
    <property type="entry name" value="F5/8 TYPE C DOMAIN-CONTAINING PROTEIN-RELATED"/>
    <property type="match status" value="1"/>
</dbReference>